<evidence type="ECO:0000313" key="3">
    <source>
        <dbReference type="Proteomes" id="UP000186817"/>
    </source>
</evidence>
<dbReference type="EMBL" id="LSRX01000002">
    <property type="protein sequence ID" value="OLQ15582.1"/>
    <property type="molecule type" value="Genomic_DNA"/>
</dbReference>
<dbReference type="AlphaFoldDB" id="A0A1Q9F7H9"/>
<dbReference type="OrthoDB" id="10250354at2759"/>
<gene>
    <name evidence="2" type="ORF">AK812_SmicGene225</name>
</gene>
<evidence type="ECO:0008006" key="4">
    <source>
        <dbReference type="Google" id="ProtNLM"/>
    </source>
</evidence>
<accession>A0A1Q9F7H9</accession>
<reference evidence="2 3" key="1">
    <citation type="submission" date="2016-02" db="EMBL/GenBank/DDBJ databases">
        <title>Genome analysis of coral dinoflagellate symbionts highlights evolutionary adaptations to a symbiotic lifestyle.</title>
        <authorList>
            <person name="Aranda M."/>
            <person name="Li Y."/>
            <person name="Liew Y.J."/>
            <person name="Baumgarten S."/>
            <person name="Simakov O."/>
            <person name="Wilson M."/>
            <person name="Piel J."/>
            <person name="Ashoor H."/>
            <person name="Bougouffa S."/>
            <person name="Bajic V.B."/>
            <person name="Ryu T."/>
            <person name="Ravasi T."/>
            <person name="Bayer T."/>
            <person name="Micklem G."/>
            <person name="Kim H."/>
            <person name="Bhak J."/>
            <person name="Lajeunesse T.C."/>
            <person name="Voolstra C.R."/>
        </authorList>
    </citation>
    <scope>NUCLEOTIDE SEQUENCE [LARGE SCALE GENOMIC DNA]</scope>
    <source>
        <strain evidence="2 3">CCMP2467</strain>
    </source>
</reference>
<dbReference type="InterPro" id="IPR036869">
    <property type="entry name" value="J_dom_sf"/>
</dbReference>
<proteinExistence type="predicted"/>
<evidence type="ECO:0000313" key="2">
    <source>
        <dbReference type="EMBL" id="OLQ15582.1"/>
    </source>
</evidence>
<protein>
    <recommendedName>
        <fullName evidence="4">J domain-containing protein</fullName>
    </recommendedName>
</protein>
<comment type="caution">
    <text evidence="2">The sequence shown here is derived from an EMBL/GenBank/DDBJ whole genome shotgun (WGS) entry which is preliminary data.</text>
</comment>
<evidence type="ECO:0000256" key="1">
    <source>
        <dbReference type="SAM" id="MobiDB-lite"/>
    </source>
</evidence>
<keyword evidence="3" id="KW-1185">Reference proteome</keyword>
<name>A0A1Q9F7H9_SYMMI</name>
<organism evidence="2 3">
    <name type="scientific">Symbiodinium microadriaticum</name>
    <name type="common">Dinoflagellate</name>
    <name type="synonym">Zooxanthella microadriatica</name>
    <dbReference type="NCBI Taxonomy" id="2951"/>
    <lineage>
        <taxon>Eukaryota</taxon>
        <taxon>Sar</taxon>
        <taxon>Alveolata</taxon>
        <taxon>Dinophyceae</taxon>
        <taxon>Suessiales</taxon>
        <taxon>Symbiodiniaceae</taxon>
        <taxon>Symbiodinium</taxon>
    </lineage>
</organism>
<feature type="region of interest" description="Disordered" evidence="1">
    <location>
        <begin position="87"/>
        <end position="108"/>
    </location>
</feature>
<dbReference type="Proteomes" id="UP000186817">
    <property type="component" value="Unassembled WGS sequence"/>
</dbReference>
<dbReference type="SUPFAM" id="SSF46565">
    <property type="entry name" value="Chaperone J-domain"/>
    <property type="match status" value="1"/>
</dbReference>
<sequence>MTPAGAITGMTPRRNYYRFMSLPMDSSKEDIRLWHPDKSGEESESDRFLLDNSQREEYDFGLWKVRHHTKKRDKVQLARHWCDAVHRKDSWDDRKPSEEEEDAPRHHYNWGDRHLIEDDKVESIYWGDAGCNSSEFSTCH</sequence>